<dbReference type="Pfam" id="PF03462">
    <property type="entry name" value="PCRF"/>
    <property type="match status" value="1"/>
</dbReference>
<dbReference type="AlphaFoldDB" id="A0A803P7A2"/>
<dbReference type="InterPro" id="IPR045853">
    <property type="entry name" value="Pep_chain_release_fac_I_sf"/>
</dbReference>
<protein>
    <submittedName>
        <fullName evidence="4">Uncharacterized protein</fullName>
    </submittedName>
</protein>
<dbReference type="PROSITE" id="PS51257">
    <property type="entry name" value="PROKAR_LIPOPROTEIN"/>
    <property type="match status" value="1"/>
</dbReference>
<dbReference type="Gramene" id="evm.model.03.1942">
    <property type="protein sequence ID" value="cds.evm.model.03.1942"/>
    <property type="gene ID" value="evm.TU.03.1942"/>
</dbReference>
<dbReference type="Gene3D" id="3.30.160.20">
    <property type="match status" value="1"/>
</dbReference>
<reference evidence="4" key="1">
    <citation type="submission" date="2018-11" db="EMBL/GenBank/DDBJ databases">
        <authorList>
            <person name="Grassa J C."/>
        </authorList>
    </citation>
    <scope>NUCLEOTIDE SEQUENCE [LARGE SCALE GENOMIC DNA]</scope>
</reference>
<dbReference type="SMART" id="SM00292">
    <property type="entry name" value="BRCT"/>
    <property type="match status" value="2"/>
</dbReference>
<dbReference type="CDD" id="cd18432">
    <property type="entry name" value="BRCT_PAXIP1_rpt6_like"/>
    <property type="match status" value="1"/>
</dbReference>
<sequence length="1081" mass="119947">MARKKKTALATFSSPISIGGCEVTVEAKKYTYETDEKGLQISINRNVKVRIAVREDENGKNQEIDGRACQSGQGEENVERVVSHEGEFLFFLVNPKDVDNSSRSYLQDVLKMYMTELPAMNFAANTGKQSMFLEKCIIAAITYQIVPADTQYAEIPLAAVSSAHQRKGFGRLLFMELRKRLQSVGVCSILCWGDEESEGFWHKQGFVSVAEVDVKGRARRRLPIKADVRKALCLPGGSTLMVSHLKQEASDHSADPLQLTFPLHPIGNSSSAACDKAPSEVPMEGNNILNPIKQIASRTETSQPELLVNDEERPGEDNKLHGDSQWQVETRGCYTESPLFSRQEPKISSKLVCVKKLFKTGDNGDVNHCSCSTQGSGAKRIWEASLSSLKSKKVKGSHPVGCQLSSSSDLALGSSRNDCSYQTCPLAASKGKSLDEPPSNYSTCGRKEDIAEGSTMGKTISEACVVKEVHPNREGYKIILMNIADDSKKAQLGKVIADLGGVVTSDGSASTHIITGKVRKTLNFCTALCSGAWIVSPNWLKESCRQGRFIDEVPYILNDEEYVLKYRTELKSAVLRAKANPGSLLKGYDVCMATHVEPSAKCLSTIVRSAGANVISRLSQVKGTSKTIFVACEEDMEETILAAKKGLRTFSSDWLMNCIMRQELDLEAPQFAESFKQFKRKTCSSYIQLPLLYSAARASYSIDDDKNKVYKQLGQLHFLCLMGLFALKRKIEEAVLRAEMLAPAALEREEAKRNKQEEMIRAYDLWDDPAKSDVILAKLADSAKIVDALKDLTYKVEEAKLITQLAEIDAINYGLFKQAYSASLDVSKILDQYEMSKLLKGPYDIEGACVVIKAGSEAHSEIWASQLLRMYTKWGKKQGRKGRVVDKRRSMNGGIKSATIEFEFKYAYGYLSGERGVHFMIRGLNESSSASVDVVPLFLENSYNLQIDETDLNITSSSMLEEEHSRTRPSVCIQHIPTGISVQSAGERNQFSNRIKALNRLMAKLLVIAWEQGVSDVSDIDREAIVDVWQRETRKYKSQPHKLVEDLKTGIQLPGLNYVLDGNLEPFIGALIILRQSTDKF</sequence>
<name>A0A803P7A2_CANSA</name>
<dbReference type="GO" id="GO:0006415">
    <property type="term" value="P:translational termination"/>
    <property type="evidence" value="ECO:0007669"/>
    <property type="project" value="InterPro"/>
</dbReference>
<dbReference type="Pfam" id="PF16589">
    <property type="entry name" value="BRCT_2"/>
    <property type="match status" value="1"/>
</dbReference>
<accession>A0A803P7A2</accession>
<dbReference type="Gene3D" id="3.40.630.30">
    <property type="match status" value="1"/>
</dbReference>
<dbReference type="InterPro" id="IPR016181">
    <property type="entry name" value="Acyl_CoA_acyltransferase"/>
</dbReference>
<reference evidence="4" key="2">
    <citation type="submission" date="2021-03" db="UniProtKB">
        <authorList>
            <consortium name="EnsemblPlants"/>
        </authorList>
    </citation>
    <scope>IDENTIFICATION</scope>
</reference>
<dbReference type="OMA" id="FTDERSH"/>
<dbReference type="CDD" id="cd04301">
    <property type="entry name" value="NAT_SF"/>
    <property type="match status" value="1"/>
</dbReference>
<dbReference type="Gene3D" id="3.30.70.1660">
    <property type="match status" value="1"/>
</dbReference>
<evidence type="ECO:0000259" key="2">
    <source>
        <dbReference type="PROSITE" id="PS50172"/>
    </source>
</evidence>
<feature type="region of interest" description="Disordered" evidence="1">
    <location>
        <begin position="299"/>
        <end position="324"/>
    </location>
</feature>
<evidence type="ECO:0000256" key="1">
    <source>
        <dbReference type="SAM" id="MobiDB-lite"/>
    </source>
</evidence>
<dbReference type="PROSITE" id="PS50172">
    <property type="entry name" value="BRCT"/>
    <property type="match status" value="2"/>
</dbReference>
<dbReference type="PANTHER" id="PTHR43116:SF4">
    <property type="entry name" value="PEPTIDE CHAIN RELEASE FACTOR PRFB3, CHLOROPLASTIC"/>
    <property type="match status" value="1"/>
</dbReference>
<evidence type="ECO:0000259" key="3">
    <source>
        <dbReference type="PROSITE" id="PS51186"/>
    </source>
</evidence>
<feature type="domain" description="N-acetyltransferase" evidence="3">
    <location>
        <begin position="88"/>
        <end position="229"/>
    </location>
</feature>
<keyword evidence="5" id="KW-1185">Reference proteome</keyword>
<feature type="domain" description="BRCT" evidence="2">
    <location>
        <begin position="474"/>
        <end position="557"/>
    </location>
</feature>
<organism evidence="4 5">
    <name type="scientific">Cannabis sativa</name>
    <name type="common">Hemp</name>
    <name type="synonym">Marijuana</name>
    <dbReference type="NCBI Taxonomy" id="3483"/>
    <lineage>
        <taxon>Eukaryota</taxon>
        <taxon>Viridiplantae</taxon>
        <taxon>Streptophyta</taxon>
        <taxon>Embryophyta</taxon>
        <taxon>Tracheophyta</taxon>
        <taxon>Spermatophyta</taxon>
        <taxon>Magnoliopsida</taxon>
        <taxon>eudicotyledons</taxon>
        <taxon>Gunneridae</taxon>
        <taxon>Pentapetalae</taxon>
        <taxon>rosids</taxon>
        <taxon>fabids</taxon>
        <taxon>Rosales</taxon>
        <taxon>Cannabaceae</taxon>
        <taxon>Cannabis</taxon>
    </lineage>
</organism>
<feature type="domain" description="BRCT" evidence="2">
    <location>
        <begin position="580"/>
        <end position="664"/>
    </location>
</feature>
<evidence type="ECO:0000313" key="4">
    <source>
        <dbReference type="EnsemblPlants" id="cds.evm.model.03.1942"/>
    </source>
</evidence>
<proteinExistence type="predicted"/>
<evidence type="ECO:0000313" key="5">
    <source>
        <dbReference type="Proteomes" id="UP000596661"/>
    </source>
</evidence>
<dbReference type="GO" id="GO:0016747">
    <property type="term" value="F:acyltransferase activity, transferring groups other than amino-acyl groups"/>
    <property type="evidence" value="ECO:0007669"/>
    <property type="project" value="InterPro"/>
</dbReference>
<dbReference type="EMBL" id="UZAU01000346">
    <property type="status" value="NOT_ANNOTATED_CDS"/>
    <property type="molecule type" value="Genomic_DNA"/>
</dbReference>
<dbReference type="PANTHER" id="PTHR43116">
    <property type="entry name" value="PEPTIDE CHAIN RELEASE FACTOR 2"/>
    <property type="match status" value="1"/>
</dbReference>
<dbReference type="InterPro" id="IPR036420">
    <property type="entry name" value="BRCT_dom_sf"/>
</dbReference>
<dbReference type="SUPFAM" id="SSF55729">
    <property type="entry name" value="Acyl-CoA N-acyltransferases (Nat)"/>
    <property type="match status" value="1"/>
</dbReference>
<dbReference type="Gene3D" id="3.40.50.10190">
    <property type="entry name" value="BRCT domain"/>
    <property type="match status" value="2"/>
</dbReference>
<dbReference type="Proteomes" id="UP000596661">
    <property type="component" value="Chromosome 3"/>
</dbReference>
<dbReference type="InterPro" id="IPR005139">
    <property type="entry name" value="PCRF"/>
</dbReference>
<dbReference type="SUPFAM" id="SSF75620">
    <property type="entry name" value="Release factor"/>
    <property type="match status" value="1"/>
</dbReference>
<dbReference type="EnsemblPlants" id="evm.model.03.1942">
    <property type="protein sequence ID" value="cds.evm.model.03.1942"/>
    <property type="gene ID" value="evm.TU.03.1942"/>
</dbReference>
<dbReference type="PROSITE" id="PS51186">
    <property type="entry name" value="GNAT"/>
    <property type="match status" value="1"/>
</dbReference>
<feature type="compositionally biased region" description="Basic and acidic residues" evidence="1">
    <location>
        <begin position="310"/>
        <end position="322"/>
    </location>
</feature>
<dbReference type="SMART" id="SM00937">
    <property type="entry name" value="PCRF"/>
    <property type="match status" value="1"/>
</dbReference>
<dbReference type="SUPFAM" id="SSF52113">
    <property type="entry name" value="BRCT domain"/>
    <property type="match status" value="2"/>
</dbReference>
<dbReference type="Pfam" id="PF00583">
    <property type="entry name" value="Acetyltransf_1"/>
    <property type="match status" value="1"/>
</dbReference>
<dbReference type="InterPro" id="IPR000182">
    <property type="entry name" value="GNAT_dom"/>
</dbReference>
<dbReference type="Pfam" id="PF16770">
    <property type="entry name" value="RTT107_BRCT_5"/>
    <property type="match status" value="1"/>
</dbReference>
<dbReference type="InterPro" id="IPR001357">
    <property type="entry name" value="BRCT_dom"/>
</dbReference>